<dbReference type="InterPro" id="IPR053927">
    <property type="entry name" value="FlgK_helical"/>
</dbReference>
<evidence type="ECO:0000313" key="9">
    <source>
        <dbReference type="EMBL" id="QCI63022.1"/>
    </source>
</evidence>
<dbReference type="InterPro" id="IPR002371">
    <property type="entry name" value="FlgK"/>
</dbReference>
<dbReference type="RefSeq" id="WP_136958485.1">
    <property type="nucleotide sequence ID" value="NZ_CP039690.1"/>
</dbReference>
<evidence type="ECO:0000259" key="8">
    <source>
        <dbReference type="Pfam" id="PF22638"/>
    </source>
</evidence>
<evidence type="ECO:0000256" key="2">
    <source>
        <dbReference type="ARBA" id="ARBA00004613"/>
    </source>
</evidence>
<reference evidence="9 10" key="1">
    <citation type="submission" date="2019-04" db="EMBL/GenBank/DDBJ databases">
        <title>Phreatobacter aquaticus sp. nov.</title>
        <authorList>
            <person name="Choi A."/>
        </authorList>
    </citation>
    <scope>NUCLEOTIDE SEQUENCE [LARGE SCALE GENOMIC DNA]</scope>
    <source>
        <strain evidence="9 10">KCTC 52518</strain>
    </source>
</reference>
<comment type="subcellular location">
    <subcellularLocation>
        <location evidence="1">Bacterial flagellum</location>
    </subcellularLocation>
    <subcellularLocation>
        <location evidence="2">Secreted</location>
    </subcellularLocation>
</comment>
<evidence type="ECO:0000256" key="3">
    <source>
        <dbReference type="ARBA" id="ARBA00009677"/>
    </source>
</evidence>
<protein>
    <recommendedName>
        <fullName evidence="4">Flagellar hook-associated protein 1</fullName>
    </recommendedName>
</protein>
<dbReference type="NCBIfam" id="TIGR02492">
    <property type="entry name" value="flgK_ends"/>
    <property type="match status" value="1"/>
</dbReference>
<evidence type="ECO:0000259" key="7">
    <source>
        <dbReference type="Pfam" id="PF06429"/>
    </source>
</evidence>
<dbReference type="InterPro" id="IPR010930">
    <property type="entry name" value="Flg_bb/hook_C_dom"/>
</dbReference>
<feature type="domain" description="Flagellar basal-body/hook protein C-terminal" evidence="7">
    <location>
        <begin position="592"/>
        <end position="632"/>
    </location>
</feature>
<organism evidence="9 10">
    <name type="scientific">Phreatobacter stygius</name>
    <dbReference type="NCBI Taxonomy" id="1940610"/>
    <lineage>
        <taxon>Bacteria</taxon>
        <taxon>Pseudomonadati</taxon>
        <taxon>Pseudomonadota</taxon>
        <taxon>Alphaproteobacteria</taxon>
        <taxon>Hyphomicrobiales</taxon>
        <taxon>Phreatobacteraceae</taxon>
        <taxon>Phreatobacter</taxon>
    </lineage>
</organism>
<dbReference type="GO" id="GO:0005576">
    <property type="term" value="C:extracellular region"/>
    <property type="evidence" value="ECO:0007669"/>
    <property type="project" value="UniProtKB-SubCell"/>
</dbReference>
<dbReference type="GO" id="GO:0009424">
    <property type="term" value="C:bacterial-type flagellum hook"/>
    <property type="evidence" value="ECO:0007669"/>
    <property type="project" value="InterPro"/>
</dbReference>
<dbReference type="GO" id="GO:0044780">
    <property type="term" value="P:bacterial-type flagellum assembly"/>
    <property type="evidence" value="ECO:0007669"/>
    <property type="project" value="InterPro"/>
</dbReference>
<dbReference type="Proteomes" id="UP000298781">
    <property type="component" value="Chromosome"/>
</dbReference>
<keyword evidence="5" id="KW-0964">Secreted</keyword>
<feature type="domain" description="Flagellar hook-associated protein FlgK helical" evidence="8">
    <location>
        <begin position="90"/>
        <end position="317"/>
    </location>
</feature>
<dbReference type="Pfam" id="PF06429">
    <property type="entry name" value="Flg_bbr_C"/>
    <property type="match status" value="1"/>
</dbReference>
<accession>A0A4D7B4C1</accession>
<evidence type="ECO:0000313" key="10">
    <source>
        <dbReference type="Proteomes" id="UP000298781"/>
    </source>
</evidence>
<evidence type="ECO:0000256" key="1">
    <source>
        <dbReference type="ARBA" id="ARBA00004365"/>
    </source>
</evidence>
<name>A0A4D7B4C1_9HYPH</name>
<dbReference type="AlphaFoldDB" id="A0A4D7B4C1"/>
<keyword evidence="9" id="KW-0282">Flagellum</keyword>
<dbReference type="KEGG" id="pstg:E8M01_01455"/>
<keyword evidence="9" id="KW-0969">Cilium</keyword>
<evidence type="ECO:0000256" key="4">
    <source>
        <dbReference type="ARBA" id="ARBA00016244"/>
    </source>
</evidence>
<dbReference type="SUPFAM" id="SSF64518">
    <property type="entry name" value="Phase 1 flagellin"/>
    <property type="match status" value="1"/>
</dbReference>
<dbReference type="PANTHER" id="PTHR30033:SF1">
    <property type="entry name" value="FLAGELLAR HOOK-ASSOCIATED PROTEIN 1"/>
    <property type="match status" value="1"/>
</dbReference>
<keyword evidence="9" id="KW-0966">Cell projection</keyword>
<comment type="similarity">
    <text evidence="3">Belongs to the flagella basal body rod proteins family.</text>
</comment>
<gene>
    <name evidence="9" type="primary">flgK</name>
    <name evidence="9" type="ORF">E8M01_01455</name>
</gene>
<sequence>MALSSALNNALSGLRFTSTAMSLTGANIANAGNSTYTRKTIDPISMLSGTGIGGVEAGSVRREFDAFVQRQLISERSNGYYASTRANFMGRLDQAFGAPGSARALDTVMNNFSTAFQTLQTSPESATARAGVINSATVLTQSLRSLSSTIQGMRQDAEQGLADATKALNGLLGDLQSMNETLRTTSTSDASRAGLLDRRDDLVDQISQYVDVRVAYDSSDGVQLYGGNGFVLLSGTSPTLNFDARGLIGPANQYDPDPAKRSVGTITAAIGGSTVDLVAQGVFKSGKIGALLELRDKSLVAAQDQLDQIAGGLAQALGTSSSSSAVTVPGPGPTTGFDTPLGPGLSDGDTVTVEATVNGVKQKFTFKRVDDAAVPITDGMSADPNDKVFRLTGNSAAGHASQMQAAIDSWAAGAGAPAGAFAVSVSGGNLRVLADPTVAGGASVGQAKANVTAQSINGGAPALPFFIDNTAPGGLYTDRITASGSQITGLAGRIDINAALKADPSGLVVMQTSPRTQDSDATRPNFLSNALNSATRYFSPEAGIGSAGTPFQGSLLSYTRNVISTQSNEAAVAKQLNEGQQVVISQLQARYDASSAVNIDTEMSMLIQLQTAYGANARVMSAVKEMFDILRQM</sequence>
<dbReference type="EMBL" id="CP039690">
    <property type="protein sequence ID" value="QCI63022.1"/>
    <property type="molecule type" value="Genomic_DNA"/>
</dbReference>
<dbReference type="PANTHER" id="PTHR30033">
    <property type="entry name" value="FLAGELLAR HOOK-ASSOCIATED PROTEIN 1"/>
    <property type="match status" value="1"/>
</dbReference>
<evidence type="ECO:0000256" key="6">
    <source>
        <dbReference type="ARBA" id="ARBA00023143"/>
    </source>
</evidence>
<keyword evidence="6" id="KW-0975">Bacterial flagellum</keyword>
<keyword evidence="10" id="KW-1185">Reference proteome</keyword>
<evidence type="ECO:0000256" key="5">
    <source>
        <dbReference type="ARBA" id="ARBA00022525"/>
    </source>
</evidence>
<dbReference type="Pfam" id="PF22638">
    <property type="entry name" value="FlgK_D1"/>
    <property type="match status" value="1"/>
</dbReference>
<dbReference type="GO" id="GO:0005198">
    <property type="term" value="F:structural molecule activity"/>
    <property type="evidence" value="ECO:0007669"/>
    <property type="project" value="InterPro"/>
</dbReference>
<dbReference type="OrthoDB" id="7181295at2"/>
<proteinExistence type="inferred from homology"/>